<sequence>MNFIHNNHEDGKMYKNEVYVKMLGLALPYIRNLQRLEKKEKKLNLSCYLEAELVHNLTVTILDEKFTEHDIWFLNNQAKYYLEKCSEDISPNYNQHLMYIKELFNIVPDDLKPKLTWIGPK</sequence>
<dbReference type="Proteomes" id="UP001288620">
    <property type="component" value="Unassembled WGS sequence"/>
</dbReference>
<comment type="caution">
    <text evidence="1">The sequence shown here is derived from an EMBL/GenBank/DDBJ whole genome shotgun (WGS) entry which is preliminary data.</text>
</comment>
<evidence type="ECO:0000313" key="1">
    <source>
        <dbReference type="EMBL" id="MDZ7277222.1"/>
    </source>
</evidence>
<reference evidence="2" key="1">
    <citation type="submission" date="2023-07" db="EMBL/GenBank/DDBJ databases">
        <title>Structural and functional analysis of rice phyllospheric bacteria for their antimicrobial properties and defense elicitation against blast disease.</title>
        <authorList>
            <person name="Sahu K.P."/>
            <person name="Asharani P."/>
            <person name="Kumar M."/>
            <person name="Reddy B."/>
            <person name="Kumar A."/>
        </authorList>
    </citation>
    <scope>NUCLEOTIDE SEQUENCE [LARGE SCALE GENOMIC DNA]</scope>
    <source>
        <strain evidence="2">OsEp_Plm_30P10</strain>
    </source>
</reference>
<keyword evidence="2" id="KW-1185">Reference proteome</keyword>
<organism evidence="1 2">
    <name type="scientific">Pantoea eucrina</name>
    <dbReference type="NCBI Taxonomy" id="472693"/>
    <lineage>
        <taxon>Bacteria</taxon>
        <taxon>Pseudomonadati</taxon>
        <taxon>Pseudomonadota</taxon>
        <taxon>Gammaproteobacteria</taxon>
        <taxon>Enterobacterales</taxon>
        <taxon>Erwiniaceae</taxon>
        <taxon>Pantoea</taxon>
    </lineage>
</organism>
<accession>A0ABU5LBA5</accession>
<evidence type="ECO:0000313" key="2">
    <source>
        <dbReference type="Proteomes" id="UP001288620"/>
    </source>
</evidence>
<gene>
    <name evidence="1" type="ORF">N4G40_02850</name>
</gene>
<protein>
    <submittedName>
        <fullName evidence="1">Zinc ABC transporter substrate-binding protein</fullName>
    </submittedName>
</protein>
<name>A0ABU5LBA5_9GAMM</name>
<dbReference type="EMBL" id="JAOBTT010000001">
    <property type="protein sequence ID" value="MDZ7277222.1"/>
    <property type="molecule type" value="Genomic_DNA"/>
</dbReference>
<proteinExistence type="predicted"/>